<keyword evidence="4" id="KW-1185">Reference proteome</keyword>
<evidence type="ECO:0000256" key="2">
    <source>
        <dbReference type="ARBA" id="ARBA00019014"/>
    </source>
</evidence>
<dbReference type="PANTHER" id="PTHR12598:SF0">
    <property type="entry name" value="COPPER HOMEOSTASIS PROTEIN CUTC HOMOLOG"/>
    <property type="match status" value="1"/>
</dbReference>
<evidence type="ECO:0000256" key="1">
    <source>
        <dbReference type="ARBA" id="ARBA00007768"/>
    </source>
</evidence>
<dbReference type="Gene3D" id="3.20.20.380">
    <property type="entry name" value="Copper homeostasis (CutC) domain"/>
    <property type="match status" value="1"/>
</dbReference>
<dbReference type="EMBL" id="MDYN01000005">
    <property type="protein sequence ID" value="OQD87543.1"/>
    <property type="molecule type" value="Genomic_DNA"/>
</dbReference>
<dbReference type="PANTHER" id="PTHR12598">
    <property type="entry name" value="COPPER HOMEOSTASIS PROTEIN CUTC"/>
    <property type="match status" value="1"/>
</dbReference>
<comment type="caution">
    <text evidence="3">The sequence shown here is derived from an EMBL/GenBank/DDBJ whole genome shotgun (WGS) entry which is preliminary data.</text>
</comment>
<proteinExistence type="inferred from homology"/>
<dbReference type="OrthoDB" id="7392499at2759"/>
<dbReference type="GO" id="GO:0005507">
    <property type="term" value="F:copper ion binding"/>
    <property type="evidence" value="ECO:0007669"/>
    <property type="project" value="TreeGrafter"/>
</dbReference>
<name>A0A1V6QE96_9EURO</name>
<dbReference type="Proteomes" id="UP000191672">
    <property type="component" value="Unassembled WGS sequence"/>
</dbReference>
<comment type="similarity">
    <text evidence="1">Belongs to the CutC family.</text>
</comment>
<dbReference type="HAMAP" id="MF_00795">
    <property type="entry name" value="CutC"/>
    <property type="match status" value="1"/>
</dbReference>
<protein>
    <recommendedName>
        <fullName evidence="2">Copper homeostasis protein cutC homolog</fullName>
    </recommendedName>
</protein>
<dbReference type="InterPro" id="IPR036822">
    <property type="entry name" value="CutC-like_dom_sf"/>
</dbReference>
<dbReference type="Pfam" id="PF03932">
    <property type="entry name" value="CutC"/>
    <property type="match status" value="1"/>
</dbReference>
<evidence type="ECO:0000313" key="4">
    <source>
        <dbReference type="Proteomes" id="UP000191672"/>
    </source>
</evidence>
<dbReference type="InterPro" id="IPR005627">
    <property type="entry name" value="CutC-like"/>
</dbReference>
<organism evidence="3 4">
    <name type="scientific">Penicillium antarcticum</name>
    <dbReference type="NCBI Taxonomy" id="416450"/>
    <lineage>
        <taxon>Eukaryota</taxon>
        <taxon>Fungi</taxon>
        <taxon>Dikarya</taxon>
        <taxon>Ascomycota</taxon>
        <taxon>Pezizomycotina</taxon>
        <taxon>Eurotiomycetes</taxon>
        <taxon>Eurotiomycetidae</taxon>
        <taxon>Eurotiales</taxon>
        <taxon>Aspergillaceae</taxon>
        <taxon>Penicillium</taxon>
    </lineage>
</organism>
<dbReference type="AlphaFoldDB" id="A0A1V6QE96"/>
<reference evidence="4" key="1">
    <citation type="journal article" date="2017" name="Nat. Microbiol.">
        <title>Global analysis of biosynthetic gene clusters reveals vast potential of secondary metabolite production in Penicillium species.</title>
        <authorList>
            <person name="Nielsen J.C."/>
            <person name="Grijseels S."/>
            <person name="Prigent S."/>
            <person name="Ji B."/>
            <person name="Dainat J."/>
            <person name="Nielsen K.F."/>
            <person name="Frisvad J.C."/>
            <person name="Workman M."/>
            <person name="Nielsen J."/>
        </authorList>
    </citation>
    <scope>NUCLEOTIDE SEQUENCE [LARGE SCALE GENOMIC DNA]</scope>
    <source>
        <strain evidence="4">IBT 31811</strain>
    </source>
</reference>
<evidence type="ECO:0000313" key="3">
    <source>
        <dbReference type="EMBL" id="OQD87543.1"/>
    </source>
</evidence>
<sequence length="256" mass="27470">MSPRISDSLLEIACFNYESALAAAEGGADRIELCKDYTSGGLSPDTKTLEQIKSQITIPIYAMIRPRAENFFYDEAEFESMKITLNSLKTSGADGFVFGILNQFPHKACNGTEHWIDVSRNKALVQLAEGHPCTFHRAFDVIPEAHWATALADIKDCGFASLLTNGGPSGIKAAECTDQLAKLVAWKQTSDHQAICPVKIIVGGGVRSSNIGMLLEATGASAFHSAALLDSNGLASKDEVRKMKAMTTTVGGLLNE</sequence>
<dbReference type="STRING" id="416450.A0A1V6QE96"/>
<gene>
    <name evidence="3" type="ORF">PENANT_c005G00011</name>
</gene>
<accession>A0A1V6QE96</accession>
<dbReference type="SUPFAM" id="SSF110395">
    <property type="entry name" value="CutC-like"/>
    <property type="match status" value="1"/>
</dbReference>